<dbReference type="HOGENOM" id="CLU_175444_0_0_6"/>
<evidence type="ECO:0000256" key="1">
    <source>
        <dbReference type="SAM" id="Phobius"/>
    </source>
</evidence>
<dbReference type="EMBL" id="AE017143">
    <property type="protein sequence ID" value="AAP95812.1"/>
    <property type="molecule type" value="Genomic_DNA"/>
</dbReference>
<proteinExistence type="predicted"/>
<dbReference type="KEGG" id="hdu:HD_0930"/>
<keyword evidence="3" id="KW-1185">Reference proteome</keyword>
<evidence type="ECO:0000313" key="3">
    <source>
        <dbReference type="Proteomes" id="UP000001022"/>
    </source>
</evidence>
<accession>Q7VMP4</accession>
<name>Q7VMP4_HAEDU</name>
<dbReference type="STRING" id="233412.HD_0930"/>
<feature type="transmembrane region" description="Helical" evidence="1">
    <location>
        <begin position="58"/>
        <end position="78"/>
    </location>
</feature>
<keyword evidence="1" id="KW-1133">Transmembrane helix</keyword>
<keyword evidence="1" id="KW-0812">Transmembrane</keyword>
<evidence type="ECO:0000313" key="2">
    <source>
        <dbReference type="EMBL" id="AAP95812.1"/>
    </source>
</evidence>
<dbReference type="Proteomes" id="UP000001022">
    <property type="component" value="Chromosome"/>
</dbReference>
<protein>
    <submittedName>
        <fullName evidence="2">Uncharacterized protein</fullName>
    </submittedName>
</protein>
<organism evidence="2 3">
    <name type="scientific">Haemophilus ducreyi (strain 35000HP / ATCC 700724)</name>
    <dbReference type="NCBI Taxonomy" id="233412"/>
    <lineage>
        <taxon>Bacteria</taxon>
        <taxon>Pseudomonadati</taxon>
        <taxon>Pseudomonadota</taxon>
        <taxon>Gammaproteobacteria</taxon>
        <taxon>Pasteurellales</taxon>
        <taxon>Pasteurellaceae</taxon>
        <taxon>Haemophilus</taxon>
    </lineage>
</organism>
<dbReference type="AlphaFoldDB" id="Q7VMP4"/>
<gene>
    <name evidence="2" type="ordered locus">HD_0930</name>
</gene>
<feature type="transmembrane region" description="Helical" evidence="1">
    <location>
        <begin position="20"/>
        <end position="46"/>
    </location>
</feature>
<dbReference type="RefSeq" id="WP_010944862.1">
    <property type="nucleotide sequence ID" value="NC_002940.2"/>
</dbReference>
<sequence>MMVNNPSKSNTSRRRLKFMLGFVIIPIATLIGLALLGQFIATYLPGINLQQWFHETRLIWFVVRLGFYALVIVLMVKINQKSKTAIPKTARWLIIAILIFAEAISNITLA</sequence>
<feature type="transmembrane region" description="Helical" evidence="1">
    <location>
        <begin position="90"/>
        <end position="109"/>
    </location>
</feature>
<reference evidence="3" key="1">
    <citation type="submission" date="2003-06" db="EMBL/GenBank/DDBJ databases">
        <title>The complete genome sequence of Haemophilus ducreyi.</title>
        <authorList>
            <person name="Munson R.S. Jr."/>
            <person name="Ray W.C."/>
            <person name="Mahairas G."/>
            <person name="Sabo P."/>
            <person name="Mungur R."/>
            <person name="Johnson L."/>
            <person name="Nguyen D."/>
            <person name="Wang J."/>
            <person name="Forst C."/>
            <person name="Hood L."/>
        </authorList>
    </citation>
    <scope>NUCLEOTIDE SEQUENCE [LARGE SCALE GENOMIC DNA]</scope>
    <source>
        <strain evidence="3">35000HP / ATCC 700724</strain>
    </source>
</reference>
<keyword evidence="1" id="KW-0472">Membrane</keyword>